<name>A0AAE1D9H7_9GAST</name>
<gene>
    <name evidence="1" type="ORF">RRG08_016132</name>
</gene>
<organism evidence="1 2">
    <name type="scientific">Elysia crispata</name>
    <name type="common">lettuce slug</name>
    <dbReference type="NCBI Taxonomy" id="231223"/>
    <lineage>
        <taxon>Eukaryota</taxon>
        <taxon>Metazoa</taxon>
        <taxon>Spiralia</taxon>
        <taxon>Lophotrochozoa</taxon>
        <taxon>Mollusca</taxon>
        <taxon>Gastropoda</taxon>
        <taxon>Heterobranchia</taxon>
        <taxon>Euthyneura</taxon>
        <taxon>Panpulmonata</taxon>
        <taxon>Sacoglossa</taxon>
        <taxon>Placobranchoidea</taxon>
        <taxon>Plakobranchidae</taxon>
        <taxon>Elysia</taxon>
    </lineage>
</organism>
<dbReference type="EMBL" id="JAWDGP010004851">
    <property type="protein sequence ID" value="KAK3761700.1"/>
    <property type="molecule type" value="Genomic_DNA"/>
</dbReference>
<dbReference type="Proteomes" id="UP001283361">
    <property type="component" value="Unassembled WGS sequence"/>
</dbReference>
<proteinExistence type="predicted"/>
<accession>A0AAE1D9H7</accession>
<comment type="caution">
    <text evidence="1">The sequence shown here is derived from an EMBL/GenBank/DDBJ whole genome shotgun (WGS) entry which is preliminary data.</text>
</comment>
<dbReference type="AlphaFoldDB" id="A0AAE1D9H7"/>
<protein>
    <submittedName>
        <fullName evidence="1">Uncharacterized protein</fullName>
    </submittedName>
</protein>
<evidence type="ECO:0000313" key="2">
    <source>
        <dbReference type="Proteomes" id="UP001283361"/>
    </source>
</evidence>
<evidence type="ECO:0000313" key="1">
    <source>
        <dbReference type="EMBL" id="KAK3761700.1"/>
    </source>
</evidence>
<keyword evidence="2" id="KW-1185">Reference proteome</keyword>
<reference evidence="1" key="1">
    <citation type="journal article" date="2023" name="G3 (Bethesda)">
        <title>A reference genome for the long-term kleptoplast-retaining sea slug Elysia crispata morphotype clarki.</title>
        <authorList>
            <person name="Eastman K.E."/>
            <person name="Pendleton A.L."/>
            <person name="Shaikh M.A."/>
            <person name="Suttiyut T."/>
            <person name="Ogas R."/>
            <person name="Tomko P."/>
            <person name="Gavelis G."/>
            <person name="Widhalm J.R."/>
            <person name="Wisecaver J.H."/>
        </authorList>
    </citation>
    <scope>NUCLEOTIDE SEQUENCE</scope>
    <source>
        <strain evidence="1">ECLA1</strain>
    </source>
</reference>
<sequence>MPVLASLAAYRDRSYPCELRVERHMGCKSGASLSSWAAFLRMSHPSGAGQRVYELRGIPIKSSAPRCPLVHHGRNSVHRVRRRLNGVTHQSALKSWSVVWCSGLIPVTPPVIASIDEHVGECSTPEFGGRGLFRVLYQTLFCRLRGLVFC</sequence>